<protein>
    <recommendedName>
        <fullName evidence="6">Glutathione S-transferase 1-like</fullName>
    </recommendedName>
</protein>
<comment type="caution">
    <text evidence="4">The sequence shown here is derived from an EMBL/GenBank/DDBJ whole genome shotgun (WGS) entry which is preliminary data.</text>
</comment>
<proteinExistence type="predicted"/>
<evidence type="ECO:0000259" key="2">
    <source>
        <dbReference type="PROSITE" id="PS50404"/>
    </source>
</evidence>
<dbReference type="Proteomes" id="UP001516400">
    <property type="component" value="Unassembled WGS sequence"/>
</dbReference>
<evidence type="ECO:0000256" key="1">
    <source>
        <dbReference type="ARBA" id="ARBA00011738"/>
    </source>
</evidence>
<comment type="subunit">
    <text evidence="1">Homodimer.</text>
</comment>
<feature type="domain" description="GST C-terminal" evidence="3">
    <location>
        <begin position="89"/>
        <end position="218"/>
    </location>
</feature>
<accession>A0ABD2NC41</accession>
<dbReference type="Gene3D" id="3.40.30.10">
    <property type="entry name" value="Glutaredoxin"/>
    <property type="match status" value="1"/>
</dbReference>
<dbReference type="FunFam" id="1.20.1050.10:FF:000007">
    <property type="entry name" value="Glutathione S-transferase 1-1"/>
    <property type="match status" value="1"/>
</dbReference>
<dbReference type="PROSITE" id="PS50405">
    <property type="entry name" value="GST_CTER"/>
    <property type="match status" value="1"/>
</dbReference>
<dbReference type="InterPro" id="IPR004046">
    <property type="entry name" value="GST_C"/>
</dbReference>
<dbReference type="SFLD" id="SFLDG00358">
    <property type="entry name" value="Main_(cytGST)"/>
    <property type="match status" value="1"/>
</dbReference>
<name>A0ABD2NC41_9CUCU</name>
<evidence type="ECO:0000313" key="4">
    <source>
        <dbReference type="EMBL" id="KAL3275756.1"/>
    </source>
</evidence>
<dbReference type="PANTHER" id="PTHR43969">
    <property type="entry name" value="GLUTATHIONE S TRANSFERASE D10, ISOFORM A-RELATED"/>
    <property type="match status" value="1"/>
</dbReference>
<keyword evidence="5" id="KW-1185">Reference proteome</keyword>
<gene>
    <name evidence="4" type="ORF">HHI36_020501</name>
</gene>
<dbReference type="Gene3D" id="1.20.1050.10">
    <property type="match status" value="1"/>
</dbReference>
<dbReference type="AlphaFoldDB" id="A0ABD2NC41"/>
<evidence type="ECO:0000259" key="3">
    <source>
        <dbReference type="PROSITE" id="PS50405"/>
    </source>
</evidence>
<dbReference type="SUPFAM" id="SSF52833">
    <property type="entry name" value="Thioredoxin-like"/>
    <property type="match status" value="1"/>
</dbReference>
<dbReference type="PROSITE" id="PS50404">
    <property type="entry name" value="GST_NTER"/>
    <property type="match status" value="1"/>
</dbReference>
<dbReference type="GO" id="GO:0003824">
    <property type="term" value="F:catalytic activity"/>
    <property type="evidence" value="ECO:0007669"/>
    <property type="project" value="UniProtKB-ARBA"/>
</dbReference>
<evidence type="ECO:0008006" key="6">
    <source>
        <dbReference type="Google" id="ProtNLM"/>
    </source>
</evidence>
<dbReference type="CDD" id="cd03177">
    <property type="entry name" value="GST_C_Delta_Epsilon"/>
    <property type="match status" value="1"/>
</dbReference>
<dbReference type="SUPFAM" id="SSF47616">
    <property type="entry name" value="GST C-terminal domain-like"/>
    <property type="match status" value="1"/>
</dbReference>
<reference evidence="4 5" key="1">
    <citation type="journal article" date="2021" name="BMC Biol.">
        <title>Horizontally acquired antibacterial genes associated with adaptive radiation of ladybird beetles.</title>
        <authorList>
            <person name="Li H.S."/>
            <person name="Tang X.F."/>
            <person name="Huang Y.H."/>
            <person name="Xu Z.Y."/>
            <person name="Chen M.L."/>
            <person name="Du X.Y."/>
            <person name="Qiu B.Y."/>
            <person name="Chen P.T."/>
            <person name="Zhang W."/>
            <person name="Slipinski A."/>
            <person name="Escalona H.E."/>
            <person name="Waterhouse R.M."/>
            <person name="Zwick A."/>
            <person name="Pang H."/>
        </authorList>
    </citation>
    <scope>NUCLEOTIDE SEQUENCE [LARGE SCALE GENOMIC DNA]</scope>
    <source>
        <strain evidence="4">SYSU2018</strain>
    </source>
</reference>
<dbReference type="Pfam" id="PF00043">
    <property type="entry name" value="GST_C"/>
    <property type="match status" value="1"/>
</dbReference>
<organism evidence="4 5">
    <name type="scientific">Cryptolaemus montrouzieri</name>
    <dbReference type="NCBI Taxonomy" id="559131"/>
    <lineage>
        <taxon>Eukaryota</taxon>
        <taxon>Metazoa</taxon>
        <taxon>Ecdysozoa</taxon>
        <taxon>Arthropoda</taxon>
        <taxon>Hexapoda</taxon>
        <taxon>Insecta</taxon>
        <taxon>Pterygota</taxon>
        <taxon>Neoptera</taxon>
        <taxon>Endopterygota</taxon>
        <taxon>Coleoptera</taxon>
        <taxon>Polyphaga</taxon>
        <taxon>Cucujiformia</taxon>
        <taxon>Coccinelloidea</taxon>
        <taxon>Coccinellidae</taxon>
        <taxon>Scymninae</taxon>
        <taxon>Scymnini</taxon>
        <taxon>Cryptolaemus</taxon>
    </lineage>
</organism>
<evidence type="ECO:0000313" key="5">
    <source>
        <dbReference type="Proteomes" id="UP001516400"/>
    </source>
</evidence>
<dbReference type="InterPro" id="IPR036282">
    <property type="entry name" value="Glutathione-S-Trfase_C_sf"/>
</dbReference>
<dbReference type="EMBL" id="JABFTP020000083">
    <property type="protein sequence ID" value="KAL3275756.1"/>
    <property type="molecule type" value="Genomic_DNA"/>
</dbReference>
<dbReference type="SFLD" id="SFLDG01153">
    <property type="entry name" value="Main.4:_Theta-like"/>
    <property type="match status" value="1"/>
</dbReference>
<dbReference type="Pfam" id="PF13417">
    <property type="entry name" value="GST_N_3"/>
    <property type="match status" value="1"/>
</dbReference>
<dbReference type="SFLD" id="SFLDS00019">
    <property type="entry name" value="Glutathione_Transferase_(cytos"/>
    <property type="match status" value="1"/>
</dbReference>
<dbReference type="InterPro" id="IPR010987">
    <property type="entry name" value="Glutathione-S-Trfase_C-like"/>
</dbReference>
<dbReference type="InterPro" id="IPR004045">
    <property type="entry name" value="Glutathione_S-Trfase_N"/>
</dbReference>
<feature type="domain" description="GST N-terminal" evidence="2">
    <location>
        <begin position="1"/>
        <end position="83"/>
    </location>
</feature>
<sequence>MVLILYMHEVSPGVRATLLTAAALGINIDKKIGVDLINREHFGASFTKRNPARTVPSLEDDGFIVNDSHVILPYLADKYGENDDLYPKDLQKRSKVNYILQFDNGILFPVLYSIAMNIYKNISKEPTEKDLDAAYRAYDILESLLDNHSYTAGDFLSIGDFSVITTMSSMNHLVPVDAKEYRKITAWMKMMKQLPYYHYNQDGLEKHIALLEEYRAKFE</sequence>
<dbReference type="PANTHER" id="PTHR43969:SF9">
    <property type="entry name" value="GLUTATHIONE S TRANSFERASE D10, ISOFORM A-RELATED"/>
    <property type="match status" value="1"/>
</dbReference>
<dbReference type="InterPro" id="IPR036249">
    <property type="entry name" value="Thioredoxin-like_sf"/>
</dbReference>
<dbReference type="InterPro" id="IPR040079">
    <property type="entry name" value="Glutathione_S-Trfase"/>
</dbReference>